<sequence>MVQICWNNILSKDIIHIAQICYSIHISPFEMKHSLYVFGLLMIPGLLRLS</sequence>
<comment type="caution">
    <text evidence="2">The sequence shown here is derived from an EMBL/GenBank/DDBJ whole genome shotgun (WGS) entry which is preliminary data.</text>
</comment>
<accession>A0AAX6FPC8</accession>
<dbReference type="EMBL" id="JANAVB010027397">
    <property type="protein sequence ID" value="KAJ6818180.1"/>
    <property type="molecule type" value="Genomic_DNA"/>
</dbReference>
<dbReference type="AlphaFoldDB" id="A0AAX6FPC8"/>
<dbReference type="EMBL" id="JANAVB010033020">
    <property type="protein sequence ID" value="KAJ6809191.1"/>
    <property type="molecule type" value="Genomic_DNA"/>
</dbReference>
<evidence type="ECO:0000313" key="2">
    <source>
        <dbReference type="EMBL" id="KAJ6818180.1"/>
    </source>
</evidence>
<keyword evidence="3" id="KW-1185">Reference proteome</keyword>
<protein>
    <submittedName>
        <fullName evidence="2">CBS domain-containing protein CBSCBSPB3-like</fullName>
    </submittedName>
</protein>
<dbReference type="Proteomes" id="UP001140949">
    <property type="component" value="Unassembled WGS sequence"/>
</dbReference>
<evidence type="ECO:0000313" key="1">
    <source>
        <dbReference type="EMBL" id="KAJ6809191.1"/>
    </source>
</evidence>
<reference evidence="2" key="2">
    <citation type="submission" date="2023-04" db="EMBL/GenBank/DDBJ databases">
        <authorList>
            <person name="Bruccoleri R.E."/>
            <person name="Oakeley E.J."/>
            <person name="Faust A.-M."/>
            <person name="Dessus-Babus S."/>
            <person name="Altorfer M."/>
            <person name="Burckhardt D."/>
            <person name="Oertli M."/>
            <person name="Naumann U."/>
            <person name="Petersen F."/>
            <person name="Wong J."/>
        </authorList>
    </citation>
    <scope>NUCLEOTIDE SEQUENCE</scope>
    <source>
        <strain evidence="2">GSM-AAB239-AS_SAM_17_03QT</strain>
        <tissue evidence="2">Leaf</tissue>
    </source>
</reference>
<gene>
    <name evidence="1" type="ORF">M6B38_161370</name>
    <name evidence="2" type="ORF">M6B38_407555</name>
</gene>
<evidence type="ECO:0000313" key="3">
    <source>
        <dbReference type="Proteomes" id="UP001140949"/>
    </source>
</evidence>
<reference evidence="2" key="1">
    <citation type="journal article" date="2023" name="GigaByte">
        <title>Genome assembly of the bearded iris, Iris pallida Lam.</title>
        <authorList>
            <person name="Bruccoleri R.E."/>
            <person name="Oakeley E.J."/>
            <person name="Faust A.M.E."/>
            <person name="Altorfer M."/>
            <person name="Dessus-Babus S."/>
            <person name="Burckhardt D."/>
            <person name="Oertli M."/>
            <person name="Naumann U."/>
            <person name="Petersen F."/>
            <person name="Wong J."/>
        </authorList>
    </citation>
    <scope>NUCLEOTIDE SEQUENCE</scope>
    <source>
        <strain evidence="2">GSM-AAB239-AS_SAM_17_03QT</strain>
    </source>
</reference>
<proteinExistence type="predicted"/>
<organism evidence="2 3">
    <name type="scientific">Iris pallida</name>
    <name type="common">Sweet iris</name>
    <dbReference type="NCBI Taxonomy" id="29817"/>
    <lineage>
        <taxon>Eukaryota</taxon>
        <taxon>Viridiplantae</taxon>
        <taxon>Streptophyta</taxon>
        <taxon>Embryophyta</taxon>
        <taxon>Tracheophyta</taxon>
        <taxon>Spermatophyta</taxon>
        <taxon>Magnoliopsida</taxon>
        <taxon>Liliopsida</taxon>
        <taxon>Asparagales</taxon>
        <taxon>Iridaceae</taxon>
        <taxon>Iridoideae</taxon>
        <taxon>Irideae</taxon>
        <taxon>Iris</taxon>
    </lineage>
</organism>
<name>A0AAX6FPC8_IRIPA</name>